<proteinExistence type="predicted"/>
<feature type="region of interest" description="Disordered" evidence="1">
    <location>
        <begin position="1"/>
        <end position="21"/>
    </location>
</feature>
<evidence type="ECO:0000313" key="2">
    <source>
        <dbReference type="EMBL" id="MCU4751338.1"/>
    </source>
</evidence>
<protein>
    <recommendedName>
        <fullName evidence="4">Twin-arginine translocation signal domain-containing protein</fullName>
    </recommendedName>
</protein>
<dbReference type="RefSeq" id="WP_342806999.1">
    <property type="nucleotide sequence ID" value="NZ_JAOPJZ010000002.1"/>
</dbReference>
<sequence>MTDSDTDRPVRPYSKPSDASRTDLLAASRRTFLGLVGVATGASAVSASGDELAGYGEGGFGVGGFGEGGTGVAAGRTVDYYADDSGTVTGAGASNALEDWQAGEIDTPLLLDVINAWQSGNDGY</sequence>
<dbReference type="InterPro" id="IPR006311">
    <property type="entry name" value="TAT_signal"/>
</dbReference>
<dbReference type="Proteomes" id="UP001321047">
    <property type="component" value="Unassembled WGS sequence"/>
</dbReference>
<dbReference type="PROSITE" id="PS51318">
    <property type="entry name" value="TAT"/>
    <property type="match status" value="1"/>
</dbReference>
<evidence type="ECO:0000313" key="3">
    <source>
        <dbReference type="Proteomes" id="UP001321047"/>
    </source>
</evidence>
<organism evidence="2 3">
    <name type="scientific">Natronosalvus hydrolyticus</name>
    <dbReference type="NCBI Taxonomy" id="2979988"/>
    <lineage>
        <taxon>Archaea</taxon>
        <taxon>Methanobacteriati</taxon>
        <taxon>Methanobacteriota</taxon>
        <taxon>Stenosarchaea group</taxon>
        <taxon>Halobacteria</taxon>
        <taxon>Halobacteriales</taxon>
        <taxon>Natrialbaceae</taxon>
        <taxon>Natronosalvus</taxon>
    </lineage>
</organism>
<gene>
    <name evidence="2" type="ORF">OB919_04975</name>
</gene>
<dbReference type="EMBL" id="JAOPJZ010000002">
    <property type="protein sequence ID" value="MCU4751338.1"/>
    <property type="molecule type" value="Genomic_DNA"/>
</dbReference>
<accession>A0AAP2Z6W1</accession>
<comment type="caution">
    <text evidence="2">The sequence shown here is derived from an EMBL/GenBank/DDBJ whole genome shotgun (WGS) entry which is preliminary data.</text>
</comment>
<name>A0AAP2Z6W1_9EURY</name>
<evidence type="ECO:0000256" key="1">
    <source>
        <dbReference type="SAM" id="MobiDB-lite"/>
    </source>
</evidence>
<dbReference type="AlphaFoldDB" id="A0AAP2Z6W1"/>
<keyword evidence="3" id="KW-1185">Reference proteome</keyword>
<evidence type="ECO:0008006" key="4">
    <source>
        <dbReference type="Google" id="ProtNLM"/>
    </source>
</evidence>
<feature type="compositionally biased region" description="Basic and acidic residues" evidence="1">
    <location>
        <begin position="1"/>
        <end position="10"/>
    </location>
</feature>
<reference evidence="2 3" key="1">
    <citation type="submission" date="2022-09" db="EMBL/GenBank/DDBJ databases">
        <title>Enrichment on poylsaccharides allowed isolation of novel metabolic and taxonomic groups of Haloarchaea.</title>
        <authorList>
            <person name="Sorokin D.Y."/>
            <person name="Elcheninov A.G."/>
            <person name="Khizhniak T.V."/>
            <person name="Kolganova T.V."/>
            <person name="Kublanov I.V."/>
        </authorList>
    </citation>
    <scope>NUCLEOTIDE SEQUENCE [LARGE SCALE GENOMIC DNA]</scope>
    <source>
        <strain evidence="2 3">AArc-curdl1</strain>
    </source>
</reference>